<dbReference type="PANTHER" id="PTHR46231">
    <property type="entry name" value="ANKYRIN REPEAT AND BTB/POZ DOMAIN-CONTAINING PROTEIN 1"/>
    <property type="match status" value="1"/>
</dbReference>
<dbReference type="InterPro" id="IPR011042">
    <property type="entry name" value="6-blade_b-propeller_TolB-like"/>
</dbReference>
<dbReference type="InterPro" id="IPR044515">
    <property type="entry name" value="ABTB1"/>
</dbReference>
<dbReference type="SUPFAM" id="SSF63829">
    <property type="entry name" value="Calcium-dependent phosphotriesterase"/>
    <property type="match status" value="1"/>
</dbReference>
<accession>A0A835Y0B4</accession>
<proteinExistence type="predicted"/>
<dbReference type="PANTHER" id="PTHR46231:SF1">
    <property type="entry name" value="ANKYRIN REPEAT AND BTB_POZ DOMAIN-CONTAINING PROTEIN 1"/>
    <property type="match status" value="1"/>
</dbReference>
<keyword evidence="3" id="KW-0040">ANK repeat</keyword>
<comment type="pathway">
    <text evidence="1">Protein modification; protein ubiquitination.</text>
</comment>
<dbReference type="GO" id="GO:0005737">
    <property type="term" value="C:cytoplasm"/>
    <property type="evidence" value="ECO:0007669"/>
    <property type="project" value="TreeGrafter"/>
</dbReference>
<dbReference type="CDD" id="cd18186">
    <property type="entry name" value="BTB_POZ_ZBTB_KLHL-like"/>
    <property type="match status" value="2"/>
</dbReference>
<dbReference type="PROSITE" id="PS50097">
    <property type="entry name" value="BTB"/>
    <property type="match status" value="2"/>
</dbReference>
<dbReference type="InterPro" id="IPR011333">
    <property type="entry name" value="SKP1/BTB/POZ_sf"/>
</dbReference>
<gene>
    <name evidence="5" type="ORF">HYH03_008497</name>
</gene>
<sequence>MALACRTVPLEQEPRGLVVRPRPGGGPDQALVFTNEGGIHELECRGAAGGYTLGPQLASVGSRASSPAYDPATNAVVFGVPGRAISKLDAGNRVTAVSGPTSGSGDGVGPATSLGCVLALAADGRGSMWVADVAGLRRLDTRSGEVATLAGSEAPRGFWTCLAHDPIAGGTLWAATGKTVCHVRTEGDDALGRVEVVAGDWDEQSGVDGSGPATRFRWIAALLPVSGGRLLIADDSDLCCMDAGGAVSTLLRGCLIRDSVRHMALLHSGELGAAMLDGRLALVSAGDFTPCVQRDPQPSAAATDRLLSLLAPQAEAYGAGGSGGEGAAGSAVVTVRVGDRAFPVLRSVLAAGSEYFARLLAPGGGFEESGAAEVALPDADPAAFAHLLSYMYGTSLRLSGASSPLLSVPPELLRPTTALAGWLLMGGAVAALTEQLAAAATPASVLSDLAWVDAHGMYDGPGGAAEGLRGQGDMAVAPPTVRLDKDARGLVVRPRPGGGPDQALVFTKEGNIHELERAGAAGGYTLGPQLASVGSRASSPAYDPATNAVMFKASGGTTPISRLNASNAISLVTGPSYRCGAADSVGPAAGFACILALAADGRGSMWVADVAGGLRRLDTLCGAVTMLAGAAVAAGDHTWSSLAQDSIADDTLWAATSTALCRMRTDGNDAKGRVKLVAGSWVDAGSGDGSGRTARFSAVSALLPLPGGRLLIADRADLRCMDAGGDVTTLLRGCFPFNGVRQMAVLPSGELGAVTGDGSLALVSSGDFNPATDHLLTLLAPPAAEAEGAGGSNGRGTAGLPWSVTVRVGDRAFHAHRSVLEAGSEYFARLLAPGGGLEESGAAEVALSDADPAAFAHLLSCMYGTSLGLSGASSPLLSVPPELLRPTAALARRLLMGGAVAALTERLAAAATPASVLSDLAWADAHGLTELVERLTAYAVRKRKAVELDGLEEFTERCPQQAAKLLRAFPRD</sequence>
<name>A0A835Y0B4_9CHLO</name>
<evidence type="ECO:0000313" key="5">
    <source>
        <dbReference type="EMBL" id="KAG2493365.1"/>
    </source>
</evidence>
<evidence type="ECO:0000256" key="3">
    <source>
        <dbReference type="ARBA" id="ARBA00023043"/>
    </source>
</evidence>
<dbReference type="SMART" id="SM00225">
    <property type="entry name" value="BTB"/>
    <property type="match status" value="2"/>
</dbReference>
<dbReference type="SUPFAM" id="SSF101898">
    <property type="entry name" value="NHL repeat"/>
    <property type="match status" value="1"/>
</dbReference>
<dbReference type="Pfam" id="PF00651">
    <property type="entry name" value="BTB"/>
    <property type="match status" value="2"/>
</dbReference>
<dbReference type="SUPFAM" id="SSF54695">
    <property type="entry name" value="POZ domain"/>
    <property type="match status" value="2"/>
</dbReference>
<dbReference type="Gene3D" id="2.120.10.30">
    <property type="entry name" value="TolB, C-terminal domain"/>
    <property type="match status" value="2"/>
</dbReference>
<keyword evidence="2" id="KW-0677">Repeat</keyword>
<dbReference type="Proteomes" id="UP000612055">
    <property type="component" value="Unassembled WGS sequence"/>
</dbReference>
<feature type="domain" description="BTB" evidence="4">
    <location>
        <begin position="802"/>
        <end position="871"/>
    </location>
</feature>
<dbReference type="Gene3D" id="3.30.710.10">
    <property type="entry name" value="Potassium Channel Kv1.1, Chain A"/>
    <property type="match status" value="2"/>
</dbReference>
<protein>
    <recommendedName>
        <fullName evidence="4">BTB domain-containing protein</fullName>
    </recommendedName>
</protein>
<comment type="caution">
    <text evidence="5">The sequence shown here is derived from an EMBL/GenBank/DDBJ whole genome shotgun (WGS) entry which is preliminary data.</text>
</comment>
<dbReference type="GO" id="GO:0000151">
    <property type="term" value="C:ubiquitin ligase complex"/>
    <property type="evidence" value="ECO:0007669"/>
    <property type="project" value="TreeGrafter"/>
</dbReference>
<dbReference type="InterPro" id="IPR000210">
    <property type="entry name" value="BTB/POZ_dom"/>
</dbReference>
<organism evidence="5 6">
    <name type="scientific">Edaphochlamys debaryana</name>
    <dbReference type="NCBI Taxonomy" id="47281"/>
    <lineage>
        <taxon>Eukaryota</taxon>
        <taxon>Viridiplantae</taxon>
        <taxon>Chlorophyta</taxon>
        <taxon>core chlorophytes</taxon>
        <taxon>Chlorophyceae</taxon>
        <taxon>CS clade</taxon>
        <taxon>Chlamydomonadales</taxon>
        <taxon>Chlamydomonadales incertae sedis</taxon>
        <taxon>Edaphochlamys</taxon>
    </lineage>
</organism>
<dbReference type="AlphaFoldDB" id="A0A835Y0B4"/>
<evidence type="ECO:0000313" key="6">
    <source>
        <dbReference type="Proteomes" id="UP000612055"/>
    </source>
</evidence>
<feature type="domain" description="BTB" evidence="4">
    <location>
        <begin position="331"/>
        <end position="400"/>
    </location>
</feature>
<evidence type="ECO:0000259" key="4">
    <source>
        <dbReference type="PROSITE" id="PS50097"/>
    </source>
</evidence>
<dbReference type="EMBL" id="JAEHOE010000038">
    <property type="protein sequence ID" value="KAG2493365.1"/>
    <property type="molecule type" value="Genomic_DNA"/>
</dbReference>
<evidence type="ECO:0000256" key="1">
    <source>
        <dbReference type="ARBA" id="ARBA00004906"/>
    </source>
</evidence>
<keyword evidence="6" id="KW-1185">Reference proteome</keyword>
<reference evidence="5" key="1">
    <citation type="journal article" date="2020" name="bioRxiv">
        <title>Comparative genomics of Chlamydomonas.</title>
        <authorList>
            <person name="Craig R.J."/>
            <person name="Hasan A.R."/>
            <person name="Ness R.W."/>
            <person name="Keightley P.D."/>
        </authorList>
    </citation>
    <scope>NUCLEOTIDE SEQUENCE</scope>
    <source>
        <strain evidence="5">CCAP 11/70</strain>
    </source>
</reference>
<evidence type="ECO:0000256" key="2">
    <source>
        <dbReference type="ARBA" id="ARBA00022737"/>
    </source>
</evidence>